<gene>
    <name evidence="12" type="ORF">ASIM_LOCUS18724</name>
</gene>
<organism evidence="14">
    <name type="scientific">Anisakis simplex</name>
    <name type="common">Herring worm</name>
    <dbReference type="NCBI Taxonomy" id="6269"/>
    <lineage>
        <taxon>Eukaryota</taxon>
        <taxon>Metazoa</taxon>
        <taxon>Ecdysozoa</taxon>
        <taxon>Nematoda</taxon>
        <taxon>Chromadorea</taxon>
        <taxon>Rhabditida</taxon>
        <taxon>Spirurina</taxon>
        <taxon>Ascaridomorpha</taxon>
        <taxon>Ascaridoidea</taxon>
        <taxon>Anisakidae</taxon>
        <taxon>Anisakis</taxon>
        <taxon>Anisakis simplex complex</taxon>
    </lineage>
</organism>
<keyword evidence="10" id="KW-0407">Ion channel</keyword>
<evidence type="ECO:0000256" key="11">
    <source>
        <dbReference type="SAM" id="Phobius"/>
    </source>
</evidence>
<feature type="transmembrane region" description="Helical" evidence="11">
    <location>
        <begin position="69"/>
        <end position="88"/>
    </location>
</feature>
<evidence type="ECO:0000256" key="10">
    <source>
        <dbReference type="ARBA" id="ARBA00023303"/>
    </source>
</evidence>
<evidence type="ECO:0000256" key="8">
    <source>
        <dbReference type="ARBA" id="ARBA00023065"/>
    </source>
</evidence>
<keyword evidence="4" id="KW-1003">Cell membrane</keyword>
<dbReference type="GO" id="GO:0015252">
    <property type="term" value="F:proton channel activity"/>
    <property type="evidence" value="ECO:0007669"/>
    <property type="project" value="InterPro"/>
</dbReference>
<evidence type="ECO:0000256" key="2">
    <source>
        <dbReference type="ARBA" id="ARBA00006513"/>
    </source>
</evidence>
<dbReference type="WBParaSite" id="ASIM_0001933201-mRNA-1">
    <property type="protein sequence ID" value="ASIM_0001933201-mRNA-1"/>
    <property type="gene ID" value="ASIM_0001933201"/>
</dbReference>
<evidence type="ECO:0000256" key="9">
    <source>
        <dbReference type="ARBA" id="ARBA00023136"/>
    </source>
</evidence>
<name>A0A0M3KEC6_ANISI</name>
<dbReference type="PANTHER" id="PTHR21522">
    <property type="entry name" value="PROTON CHANNEL OTOP"/>
    <property type="match status" value="1"/>
</dbReference>
<feature type="transmembrane region" description="Helical" evidence="11">
    <location>
        <begin position="6"/>
        <end position="25"/>
    </location>
</feature>
<dbReference type="PANTHER" id="PTHR21522:SF33">
    <property type="entry name" value="OTOPETRIN-2"/>
    <property type="match status" value="1"/>
</dbReference>
<dbReference type="AlphaFoldDB" id="A0A0M3KEC6"/>
<comment type="similarity">
    <text evidence="2">Belongs to the otopetrin family.</text>
</comment>
<keyword evidence="7 11" id="KW-1133">Transmembrane helix</keyword>
<reference evidence="14" key="1">
    <citation type="submission" date="2017-02" db="UniProtKB">
        <authorList>
            <consortium name="WormBaseParasite"/>
        </authorList>
    </citation>
    <scope>IDENTIFICATION</scope>
</reference>
<evidence type="ECO:0000313" key="14">
    <source>
        <dbReference type="WBParaSite" id="ASIM_0001933201-mRNA-1"/>
    </source>
</evidence>
<evidence type="ECO:0000313" key="12">
    <source>
        <dbReference type="EMBL" id="VDK65979.1"/>
    </source>
</evidence>
<keyword evidence="8" id="KW-0406">Ion transport</keyword>
<evidence type="ECO:0000256" key="7">
    <source>
        <dbReference type="ARBA" id="ARBA00022989"/>
    </source>
</evidence>
<keyword evidence="3" id="KW-0813">Transport</keyword>
<dbReference type="GO" id="GO:0005886">
    <property type="term" value="C:plasma membrane"/>
    <property type="evidence" value="ECO:0007669"/>
    <property type="project" value="UniProtKB-SubCell"/>
</dbReference>
<evidence type="ECO:0000256" key="1">
    <source>
        <dbReference type="ARBA" id="ARBA00004651"/>
    </source>
</evidence>
<comment type="subcellular location">
    <subcellularLocation>
        <location evidence="1">Cell membrane</location>
        <topology evidence="1">Multi-pass membrane protein</topology>
    </subcellularLocation>
</comment>
<protein>
    <submittedName>
        <fullName evidence="14">Otopetrin-2</fullName>
    </submittedName>
</protein>
<reference evidence="12 13" key="2">
    <citation type="submission" date="2018-11" db="EMBL/GenBank/DDBJ databases">
        <authorList>
            <consortium name="Pathogen Informatics"/>
        </authorList>
    </citation>
    <scope>NUCLEOTIDE SEQUENCE [LARGE SCALE GENOMIC DNA]</scope>
</reference>
<evidence type="ECO:0000256" key="6">
    <source>
        <dbReference type="ARBA" id="ARBA00022781"/>
    </source>
</evidence>
<dbReference type="OrthoDB" id="6429739at2759"/>
<evidence type="ECO:0000256" key="4">
    <source>
        <dbReference type="ARBA" id="ARBA00022475"/>
    </source>
</evidence>
<keyword evidence="5 11" id="KW-0812">Transmembrane</keyword>
<dbReference type="Pfam" id="PF03189">
    <property type="entry name" value="Otopetrin"/>
    <property type="match status" value="1"/>
</dbReference>
<keyword evidence="9 11" id="KW-0472">Membrane</keyword>
<feature type="transmembrane region" description="Helical" evidence="11">
    <location>
        <begin position="108"/>
        <end position="127"/>
    </location>
</feature>
<accession>A0A0M3KEC6</accession>
<dbReference type="Proteomes" id="UP000267096">
    <property type="component" value="Unassembled WGS sequence"/>
</dbReference>
<dbReference type="EMBL" id="UYRR01035988">
    <property type="protein sequence ID" value="VDK65979.1"/>
    <property type="molecule type" value="Genomic_DNA"/>
</dbReference>
<evidence type="ECO:0000313" key="13">
    <source>
        <dbReference type="Proteomes" id="UP000267096"/>
    </source>
</evidence>
<dbReference type="InterPro" id="IPR004878">
    <property type="entry name" value="Otopetrin"/>
</dbReference>
<evidence type="ECO:0000256" key="3">
    <source>
        <dbReference type="ARBA" id="ARBA00022448"/>
    </source>
</evidence>
<keyword evidence="13" id="KW-1185">Reference proteome</keyword>
<keyword evidence="6" id="KW-0375">Hydrogen ion transport</keyword>
<sequence length="225" mass="24841">MYGVGIAFFVYCYAVLLVSPGWQAIRKAASMIKISGLRSNNGVSLNHVDASTPPDQCRVTHDGPSSGNLFLRLGFLIFGVIGIVYYSFSAFLCFGDPDCGTLNGVLDLAAIVFIFAQMHFIFCNWRVTIRGSHIVSRFGTMHLVAANLWTWIRYILIEETVMSGEIREIFYGNKNVSDQLEDASKLDESNKLSVYSASSTQQSNEISQCTDEECILGIGLSSLFT</sequence>
<evidence type="ECO:0000256" key="5">
    <source>
        <dbReference type="ARBA" id="ARBA00022692"/>
    </source>
</evidence>
<proteinExistence type="inferred from homology"/>